<organism evidence="14 15">
    <name type="scientific">Butyricimonas hominis</name>
    <dbReference type="NCBI Taxonomy" id="2763032"/>
    <lineage>
        <taxon>Bacteria</taxon>
        <taxon>Pseudomonadati</taxon>
        <taxon>Bacteroidota</taxon>
        <taxon>Bacteroidia</taxon>
        <taxon>Bacteroidales</taxon>
        <taxon>Odoribacteraceae</taxon>
        <taxon>Butyricimonas</taxon>
    </lineage>
</organism>
<feature type="domain" description="Histidine kinase" evidence="12">
    <location>
        <begin position="239"/>
        <end position="455"/>
    </location>
</feature>
<dbReference type="InterPro" id="IPR036097">
    <property type="entry name" value="HisK_dim/P_sf"/>
</dbReference>
<dbReference type="CDD" id="cd06225">
    <property type="entry name" value="HAMP"/>
    <property type="match status" value="1"/>
</dbReference>
<keyword evidence="8 11" id="KW-1133">Transmembrane helix</keyword>
<keyword evidence="15" id="KW-1185">Reference proteome</keyword>
<keyword evidence="6 11" id="KW-0812">Transmembrane</keyword>
<dbReference type="RefSeq" id="WP_186977978.1">
    <property type="nucleotide sequence ID" value="NZ_JACOOH010000008.1"/>
</dbReference>
<keyword evidence="4" id="KW-0597">Phosphoprotein</keyword>
<dbReference type="SUPFAM" id="SSF158472">
    <property type="entry name" value="HAMP domain-like"/>
    <property type="match status" value="1"/>
</dbReference>
<evidence type="ECO:0000256" key="2">
    <source>
        <dbReference type="ARBA" id="ARBA00004141"/>
    </source>
</evidence>
<keyword evidence="5" id="KW-0808">Transferase</keyword>
<dbReference type="SMART" id="SM00387">
    <property type="entry name" value="HATPase_c"/>
    <property type="match status" value="1"/>
</dbReference>
<comment type="catalytic activity">
    <reaction evidence="1">
        <text>ATP + protein L-histidine = ADP + protein N-phospho-L-histidine.</text>
        <dbReference type="EC" id="2.7.13.3"/>
    </reaction>
</comment>
<dbReference type="PANTHER" id="PTHR45436:SF15">
    <property type="entry name" value="SENSOR HISTIDINE KINASE CUSS"/>
    <property type="match status" value="1"/>
</dbReference>
<keyword evidence="7 14" id="KW-0418">Kinase</keyword>
<evidence type="ECO:0000256" key="3">
    <source>
        <dbReference type="ARBA" id="ARBA00012438"/>
    </source>
</evidence>
<dbReference type="Pfam" id="PF02518">
    <property type="entry name" value="HATPase_c"/>
    <property type="match status" value="1"/>
</dbReference>
<sequence>MKIRSKLTLRYTGVTAVVFLGLLSAIYFFSERSRNREFFRDLKSEGITKANLFLKNQVDAVTMQSIYLNNREFINEVEVAVYDTSFQLLYHDAKQIDLVKETPEMMERITRNKVIEFYQGRYQVVGMLYEFEGKEYIITAAAYDGYGYAQREALRVMLACMLLLGLAILLGVGYLLARGALTPVSDMVEEVRAITASNLDTRVPVRYENDELGELAVTFNRMLDGLEKSFEAQKMFVSNVSHELRTPMAALVAELELALLKDRAPEEYREAIRNVLNDAQGVVRLSEGLLNLARADYLPERVKMEDVRLDELLLDAREMVLKANPDYKVELIFEGEADDDRVLTVLGNSYLLKTAFVNLIENNCKFSGDKTSLVQITFWEDMSIIRFSDTGIGMTPDDREKLFSLFYRGSNKDYAPGNGIGMVLTRKIVTMHKGTIQVNSQQGEGTVFTVELPHV</sequence>
<evidence type="ECO:0000256" key="8">
    <source>
        <dbReference type="ARBA" id="ARBA00022989"/>
    </source>
</evidence>
<dbReference type="Gene3D" id="1.10.287.130">
    <property type="match status" value="1"/>
</dbReference>
<dbReference type="EC" id="2.7.13.3" evidence="3"/>
<dbReference type="Gene3D" id="3.30.565.10">
    <property type="entry name" value="Histidine kinase-like ATPase, C-terminal domain"/>
    <property type="match status" value="1"/>
</dbReference>
<dbReference type="PROSITE" id="PS50109">
    <property type="entry name" value="HIS_KIN"/>
    <property type="match status" value="1"/>
</dbReference>
<dbReference type="PRINTS" id="PR00344">
    <property type="entry name" value="BCTRLSENSOR"/>
</dbReference>
<feature type="transmembrane region" description="Helical" evidence="11">
    <location>
        <begin position="156"/>
        <end position="177"/>
    </location>
</feature>
<protein>
    <recommendedName>
        <fullName evidence="3">histidine kinase</fullName>
        <ecNumber evidence="3">2.7.13.3</ecNumber>
    </recommendedName>
</protein>
<dbReference type="SUPFAM" id="SSF55874">
    <property type="entry name" value="ATPase domain of HSP90 chaperone/DNA topoisomerase II/histidine kinase"/>
    <property type="match status" value="1"/>
</dbReference>
<dbReference type="InterPro" id="IPR036890">
    <property type="entry name" value="HATPase_C_sf"/>
</dbReference>
<evidence type="ECO:0000256" key="1">
    <source>
        <dbReference type="ARBA" id="ARBA00000085"/>
    </source>
</evidence>
<comment type="subcellular location">
    <subcellularLocation>
        <location evidence="2">Membrane</location>
        <topology evidence="2">Multi-pass membrane protein</topology>
    </subcellularLocation>
</comment>
<dbReference type="InterPro" id="IPR003660">
    <property type="entry name" value="HAMP_dom"/>
</dbReference>
<dbReference type="InterPro" id="IPR050428">
    <property type="entry name" value="TCS_sensor_his_kinase"/>
</dbReference>
<dbReference type="GO" id="GO:0016301">
    <property type="term" value="F:kinase activity"/>
    <property type="evidence" value="ECO:0007669"/>
    <property type="project" value="UniProtKB-KW"/>
</dbReference>
<proteinExistence type="predicted"/>
<dbReference type="SUPFAM" id="SSF47384">
    <property type="entry name" value="Homodimeric domain of signal transducing histidine kinase"/>
    <property type="match status" value="1"/>
</dbReference>
<evidence type="ECO:0000256" key="7">
    <source>
        <dbReference type="ARBA" id="ARBA00022777"/>
    </source>
</evidence>
<comment type="caution">
    <text evidence="14">The sequence shown here is derived from an EMBL/GenBank/DDBJ whole genome shotgun (WGS) entry which is preliminary data.</text>
</comment>
<evidence type="ECO:0000256" key="4">
    <source>
        <dbReference type="ARBA" id="ARBA00022553"/>
    </source>
</evidence>
<evidence type="ECO:0000256" key="9">
    <source>
        <dbReference type="ARBA" id="ARBA00023012"/>
    </source>
</evidence>
<dbReference type="Pfam" id="PF00672">
    <property type="entry name" value="HAMP"/>
    <property type="match status" value="1"/>
</dbReference>
<keyword evidence="10 11" id="KW-0472">Membrane</keyword>
<evidence type="ECO:0000256" key="11">
    <source>
        <dbReference type="SAM" id="Phobius"/>
    </source>
</evidence>
<dbReference type="InterPro" id="IPR004358">
    <property type="entry name" value="Sig_transdc_His_kin-like_C"/>
</dbReference>
<dbReference type="Gene3D" id="6.10.340.10">
    <property type="match status" value="1"/>
</dbReference>
<accession>A0ABR7D503</accession>
<dbReference type="InterPro" id="IPR003661">
    <property type="entry name" value="HisK_dim/P_dom"/>
</dbReference>
<dbReference type="InterPro" id="IPR003594">
    <property type="entry name" value="HATPase_dom"/>
</dbReference>
<dbReference type="InterPro" id="IPR005467">
    <property type="entry name" value="His_kinase_dom"/>
</dbReference>
<dbReference type="SMART" id="SM00304">
    <property type="entry name" value="HAMP"/>
    <property type="match status" value="1"/>
</dbReference>
<evidence type="ECO:0000256" key="6">
    <source>
        <dbReference type="ARBA" id="ARBA00022692"/>
    </source>
</evidence>
<dbReference type="EMBL" id="JACOOH010000008">
    <property type="protein sequence ID" value="MBC5623017.1"/>
    <property type="molecule type" value="Genomic_DNA"/>
</dbReference>
<evidence type="ECO:0000256" key="10">
    <source>
        <dbReference type="ARBA" id="ARBA00023136"/>
    </source>
</evidence>
<name>A0ABR7D503_9BACT</name>
<dbReference type="Pfam" id="PF00512">
    <property type="entry name" value="HisKA"/>
    <property type="match status" value="1"/>
</dbReference>
<evidence type="ECO:0000313" key="14">
    <source>
        <dbReference type="EMBL" id="MBC5623017.1"/>
    </source>
</evidence>
<dbReference type="SMART" id="SM00388">
    <property type="entry name" value="HisKA"/>
    <property type="match status" value="1"/>
</dbReference>
<evidence type="ECO:0000313" key="15">
    <source>
        <dbReference type="Proteomes" id="UP000646484"/>
    </source>
</evidence>
<feature type="domain" description="HAMP" evidence="13">
    <location>
        <begin position="178"/>
        <end position="231"/>
    </location>
</feature>
<keyword evidence="9" id="KW-0902">Two-component regulatory system</keyword>
<evidence type="ECO:0000259" key="13">
    <source>
        <dbReference type="PROSITE" id="PS50885"/>
    </source>
</evidence>
<evidence type="ECO:0000259" key="12">
    <source>
        <dbReference type="PROSITE" id="PS50109"/>
    </source>
</evidence>
<evidence type="ECO:0000256" key="5">
    <source>
        <dbReference type="ARBA" id="ARBA00022679"/>
    </source>
</evidence>
<gene>
    <name evidence="14" type="ORF">H8S64_18135</name>
</gene>
<dbReference type="PANTHER" id="PTHR45436">
    <property type="entry name" value="SENSOR HISTIDINE KINASE YKOH"/>
    <property type="match status" value="1"/>
</dbReference>
<dbReference type="CDD" id="cd00082">
    <property type="entry name" value="HisKA"/>
    <property type="match status" value="1"/>
</dbReference>
<dbReference type="PROSITE" id="PS50885">
    <property type="entry name" value="HAMP"/>
    <property type="match status" value="1"/>
</dbReference>
<dbReference type="Proteomes" id="UP000646484">
    <property type="component" value="Unassembled WGS sequence"/>
</dbReference>
<feature type="transmembrane region" description="Helical" evidence="11">
    <location>
        <begin position="12"/>
        <end position="30"/>
    </location>
</feature>
<reference evidence="14 15" key="1">
    <citation type="submission" date="2020-08" db="EMBL/GenBank/DDBJ databases">
        <title>Genome public.</title>
        <authorList>
            <person name="Liu C."/>
            <person name="Sun Q."/>
        </authorList>
    </citation>
    <scope>NUCLEOTIDE SEQUENCE [LARGE SCALE GENOMIC DNA]</scope>
    <source>
        <strain evidence="14 15">NSJ-56</strain>
    </source>
</reference>